<dbReference type="SMART" id="SM00449">
    <property type="entry name" value="SPRY"/>
    <property type="match status" value="1"/>
</dbReference>
<dbReference type="InterPro" id="IPR003877">
    <property type="entry name" value="SPRY_dom"/>
</dbReference>
<dbReference type="PANTHER" id="PTHR24103">
    <property type="entry name" value="E3 UBIQUITIN-PROTEIN LIGASE TRIM"/>
    <property type="match status" value="1"/>
</dbReference>
<reference evidence="4" key="1">
    <citation type="submission" date="2020-10" db="EMBL/GenBank/DDBJ databases">
        <title>Chromosome-scale genome assembly of the Allis shad, Alosa alosa.</title>
        <authorList>
            <person name="Margot Z."/>
            <person name="Christophe K."/>
            <person name="Cabau C."/>
            <person name="Louis A."/>
            <person name="Berthelot C."/>
            <person name="Parey E."/>
            <person name="Roest Crollius H."/>
            <person name="Montfort J."/>
            <person name="Robinson-Rechavi M."/>
            <person name="Bucao C."/>
            <person name="Bouchez O."/>
            <person name="Gislard M."/>
            <person name="Lluch J."/>
            <person name="Milhes M."/>
            <person name="Lampietro C."/>
            <person name="Lopez Roques C."/>
            <person name="Donnadieu C."/>
            <person name="Braasch I."/>
            <person name="Desvignes T."/>
            <person name="Postlethwait J."/>
            <person name="Bobe J."/>
            <person name="Guiguen Y."/>
        </authorList>
    </citation>
    <scope>NUCLEOTIDE SEQUENCE</scope>
    <source>
        <strain evidence="4">M-15738</strain>
        <tissue evidence="4">Blood</tissue>
    </source>
</reference>
<dbReference type="InterPro" id="IPR043136">
    <property type="entry name" value="B30.2/SPRY_sf"/>
</dbReference>
<proteinExistence type="predicted"/>
<dbReference type="InterPro" id="IPR050143">
    <property type="entry name" value="TRIM/RBCC"/>
</dbReference>
<comment type="caution">
    <text evidence="4">The sequence shown here is derived from an EMBL/GenBank/DDBJ whole genome shotgun (WGS) entry which is preliminary data.</text>
</comment>
<dbReference type="PROSITE" id="PS50188">
    <property type="entry name" value="B302_SPRY"/>
    <property type="match status" value="1"/>
</dbReference>
<dbReference type="InterPro" id="IPR003879">
    <property type="entry name" value="Butyrophylin_SPRY"/>
</dbReference>
<sequence>MEEKLQPGSFVLGPQDLTVGPAVQPYPRSPKLLRKTAHSSIPLTQEQLSKHLEQLKAEEARTEAHLQSLKKRRSNLSKSVEVMKQKVKERFDVMRAALQRDERAVRDSLELDRRETTAKLNQVLKDWQQHLSAVQRSIRCTGNALAQKSGVVNSTDPIEEVSCHKKPDAAEASIRLNEERFQNLLRKLQQISRDLQAQLKRKTFLLDSSNVVIDRETSHTQIAITGEGRSLCISSEACDPQRQLHPLQFDQVYCALATSAITTGQHYWEVDVRCCSAWAVGVTYGSLHRKGQDKSAKLGRNRMSWCVELRDGRLSAWHNDRHVAPTGIRGRDQPATVGVHVNYEKGRVVFYDADGMELLQEFSAALTPVFDRMHHQFVDPLYPAVRFLRPQDGFARSSHMEIPDLQN</sequence>
<gene>
    <name evidence="4" type="ORF">AALO_G00297690</name>
</gene>
<evidence type="ECO:0000256" key="2">
    <source>
        <dbReference type="SAM" id="MobiDB-lite"/>
    </source>
</evidence>
<organism evidence="4 5">
    <name type="scientific">Alosa alosa</name>
    <name type="common">allis shad</name>
    <dbReference type="NCBI Taxonomy" id="278164"/>
    <lineage>
        <taxon>Eukaryota</taxon>
        <taxon>Metazoa</taxon>
        <taxon>Chordata</taxon>
        <taxon>Craniata</taxon>
        <taxon>Vertebrata</taxon>
        <taxon>Euteleostomi</taxon>
        <taxon>Actinopterygii</taxon>
        <taxon>Neopterygii</taxon>
        <taxon>Teleostei</taxon>
        <taxon>Clupei</taxon>
        <taxon>Clupeiformes</taxon>
        <taxon>Clupeoidei</taxon>
        <taxon>Clupeidae</taxon>
        <taxon>Alosa</taxon>
    </lineage>
</organism>
<dbReference type="InterPro" id="IPR001870">
    <property type="entry name" value="B30.2/SPRY"/>
</dbReference>
<evidence type="ECO:0000313" key="4">
    <source>
        <dbReference type="EMBL" id="KAG5260891.1"/>
    </source>
</evidence>
<protein>
    <recommendedName>
        <fullName evidence="3">B30.2/SPRY domain-containing protein</fullName>
    </recommendedName>
</protein>
<dbReference type="InterPro" id="IPR013320">
    <property type="entry name" value="ConA-like_dom_sf"/>
</dbReference>
<keyword evidence="5" id="KW-1185">Reference proteome</keyword>
<dbReference type="PRINTS" id="PR01407">
    <property type="entry name" value="BUTYPHLNCDUF"/>
</dbReference>
<dbReference type="SUPFAM" id="SSF49899">
    <property type="entry name" value="Concanavalin A-like lectins/glucanases"/>
    <property type="match status" value="1"/>
</dbReference>
<feature type="region of interest" description="Disordered" evidence="2">
    <location>
        <begin position="1"/>
        <end position="28"/>
    </location>
</feature>
<feature type="domain" description="B30.2/SPRY" evidence="3">
    <location>
        <begin position="191"/>
        <end position="404"/>
    </location>
</feature>
<dbReference type="AlphaFoldDB" id="A0AAV6FKI5"/>
<dbReference type="Gene3D" id="2.60.120.920">
    <property type="match status" value="1"/>
</dbReference>
<feature type="coiled-coil region" evidence="1">
    <location>
        <begin position="174"/>
        <end position="201"/>
    </location>
</feature>
<keyword evidence="1" id="KW-0175">Coiled coil</keyword>
<evidence type="ECO:0000313" key="5">
    <source>
        <dbReference type="Proteomes" id="UP000823561"/>
    </source>
</evidence>
<evidence type="ECO:0000256" key="1">
    <source>
        <dbReference type="SAM" id="Coils"/>
    </source>
</evidence>
<evidence type="ECO:0000259" key="3">
    <source>
        <dbReference type="PROSITE" id="PS50188"/>
    </source>
</evidence>
<name>A0AAV6FKI5_9TELE</name>
<dbReference type="Proteomes" id="UP000823561">
    <property type="component" value="Chromosome 24"/>
</dbReference>
<accession>A0AAV6FKI5</accession>
<feature type="coiled-coil region" evidence="1">
    <location>
        <begin position="45"/>
        <end position="86"/>
    </location>
</feature>
<dbReference type="Pfam" id="PF00622">
    <property type="entry name" value="SPRY"/>
    <property type="match status" value="1"/>
</dbReference>
<dbReference type="EMBL" id="JADWDJ010000024">
    <property type="protein sequence ID" value="KAG5260891.1"/>
    <property type="molecule type" value="Genomic_DNA"/>
</dbReference>